<proteinExistence type="inferred from homology"/>
<keyword evidence="6" id="KW-0175">Coiled coil</keyword>
<evidence type="ECO:0000256" key="3">
    <source>
        <dbReference type="ARBA" id="ARBA00022737"/>
    </source>
</evidence>
<dbReference type="PANTHER" id="PTHR23155:SF1116">
    <property type="entry name" value="OS12G0273300 PROTEIN"/>
    <property type="match status" value="1"/>
</dbReference>
<evidence type="ECO:0000256" key="5">
    <source>
        <dbReference type="ARBA" id="ARBA00022821"/>
    </source>
</evidence>
<evidence type="ECO:0000259" key="9">
    <source>
        <dbReference type="Pfam" id="PF23559"/>
    </source>
</evidence>
<dbReference type="InterPro" id="IPR042197">
    <property type="entry name" value="Apaf_helical"/>
</dbReference>
<evidence type="ECO:0000313" key="11">
    <source>
        <dbReference type="EMBL" id="VAH84958.1"/>
    </source>
</evidence>
<dbReference type="InterPro" id="IPR002182">
    <property type="entry name" value="NB-ARC"/>
</dbReference>
<reference evidence="11 12" key="1">
    <citation type="submission" date="2017-09" db="EMBL/GenBank/DDBJ databases">
        <authorList>
            <consortium name="International Durum Wheat Genome Sequencing Consortium (IDWGSC)"/>
            <person name="Milanesi L."/>
        </authorList>
    </citation>
    <scope>NUCLEOTIDE SEQUENCE [LARGE SCALE GENOMIC DNA]</scope>
    <source>
        <strain evidence="12">cv. Svevo</strain>
    </source>
</reference>
<dbReference type="Gramene" id="TRITD3Bv1G258070.3">
    <property type="protein sequence ID" value="TRITD3Bv1G258070.3"/>
    <property type="gene ID" value="TRITD3Bv1G258070"/>
</dbReference>
<dbReference type="InterPro" id="IPR027417">
    <property type="entry name" value="P-loop_NTPase"/>
</dbReference>
<keyword evidence="12" id="KW-1185">Reference proteome</keyword>
<dbReference type="InterPro" id="IPR044974">
    <property type="entry name" value="Disease_R_plants"/>
</dbReference>
<feature type="domain" description="Disease resistance R13L4/SHOC-2-like LRR" evidence="10">
    <location>
        <begin position="555"/>
        <end position="915"/>
    </location>
</feature>
<protein>
    <submittedName>
        <fullName evidence="11">Uncharacterized protein</fullName>
    </submittedName>
</protein>
<dbReference type="Proteomes" id="UP000324705">
    <property type="component" value="Chromosome 3B"/>
</dbReference>
<feature type="domain" description="NB-ARC" evidence="7">
    <location>
        <begin position="173"/>
        <end position="349"/>
    </location>
</feature>
<dbReference type="GO" id="GO:0042742">
    <property type="term" value="P:defense response to bacterium"/>
    <property type="evidence" value="ECO:0007669"/>
    <property type="project" value="UniProtKB-ARBA"/>
</dbReference>
<dbReference type="InterPro" id="IPR036388">
    <property type="entry name" value="WH-like_DNA-bd_sf"/>
</dbReference>
<dbReference type="InterPro" id="IPR058922">
    <property type="entry name" value="WHD_DRP"/>
</dbReference>
<gene>
    <name evidence="11" type="ORF">TRITD_3Bv1G258070</name>
</gene>
<organism evidence="11 12">
    <name type="scientific">Triticum turgidum subsp. durum</name>
    <name type="common">Durum wheat</name>
    <name type="synonym">Triticum durum</name>
    <dbReference type="NCBI Taxonomy" id="4567"/>
    <lineage>
        <taxon>Eukaryota</taxon>
        <taxon>Viridiplantae</taxon>
        <taxon>Streptophyta</taxon>
        <taxon>Embryophyta</taxon>
        <taxon>Tracheophyta</taxon>
        <taxon>Spermatophyta</taxon>
        <taxon>Magnoliopsida</taxon>
        <taxon>Liliopsida</taxon>
        <taxon>Poales</taxon>
        <taxon>Poaceae</taxon>
        <taxon>BOP clade</taxon>
        <taxon>Pooideae</taxon>
        <taxon>Triticodae</taxon>
        <taxon>Triticeae</taxon>
        <taxon>Triticinae</taxon>
        <taxon>Triticum</taxon>
    </lineage>
</organism>
<keyword evidence="5" id="KW-0611">Plant defense</keyword>
<evidence type="ECO:0000259" key="7">
    <source>
        <dbReference type="Pfam" id="PF00931"/>
    </source>
</evidence>
<keyword evidence="4" id="KW-0547">Nucleotide-binding</keyword>
<comment type="similarity">
    <text evidence="1">Belongs to the disease resistance NB-LRR family.</text>
</comment>
<dbReference type="PRINTS" id="PR00364">
    <property type="entry name" value="DISEASERSIST"/>
</dbReference>
<evidence type="ECO:0000256" key="2">
    <source>
        <dbReference type="ARBA" id="ARBA00022614"/>
    </source>
</evidence>
<dbReference type="AlphaFoldDB" id="A0A9R1QWK5"/>
<dbReference type="SUPFAM" id="SSF52540">
    <property type="entry name" value="P-loop containing nucleoside triphosphate hydrolases"/>
    <property type="match status" value="1"/>
</dbReference>
<dbReference type="EMBL" id="LT934116">
    <property type="protein sequence ID" value="VAH84958.1"/>
    <property type="molecule type" value="Genomic_DNA"/>
</dbReference>
<dbReference type="FunFam" id="1.10.10.10:FF:000322">
    <property type="entry name" value="Probable disease resistance protein At1g63360"/>
    <property type="match status" value="1"/>
</dbReference>
<evidence type="ECO:0000313" key="12">
    <source>
        <dbReference type="Proteomes" id="UP000324705"/>
    </source>
</evidence>
<evidence type="ECO:0000256" key="1">
    <source>
        <dbReference type="ARBA" id="ARBA00008894"/>
    </source>
</evidence>
<dbReference type="PANTHER" id="PTHR23155">
    <property type="entry name" value="DISEASE RESISTANCE PROTEIN RP"/>
    <property type="match status" value="1"/>
</dbReference>
<evidence type="ECO:0000259" key="10">
    <source>
        <dbReference type="Pfam" id="PF23598"/>
    </source>
</evidence>
<dbReference type="Gene3D" id="1.10.10.10">
    <property type="entry name" value="Winged helix-like DNA-binding domain superfamily/Winged helix DNA-binding domain"/>
    <property type="match status" value="1"/>
</dbReference>
<evidence type="ECO:0000259" key="8">
    <source>
        <dbReference type="Pfam" id="PF18052"/>
    </source>
</evidence>
<keyword evidence="3" id="KW-0677">Repeat</keyword>
<sequence length="970" mass="110396">MEIAMGAIGPLLPKLSELLMGELTMEKQVRKGIESLMTELTLMHAALSKVAEVLVDQLHKGVKIWAGNVKELSYQMEEIVDVFMVRVEDGGEPTNPKNKVKKILKKVKRLFKNGKDLHRISDALEEVVLQAKQLAELRQRYEQGMRDPTTSTSVDPRMMALYTDVSELVGIEETRDELINMLTEGDDWLMHPLKTISIVGFGGLGKTTLGKSAYDKIKGQFDCDAFISVSQNPDKKKVFKNILYEPDKNKYAHIRGEEWEEKHLIDEIIEFLNGKRYLIIIDDIWDKDVWKLIKCAFSNKSPGSRLITTTRIVSVSEACCSSRDDIYKMEPLSNDVSRVLFCKRVFYEKECPQELVQVSEDILKKCGGLPLAIISIASLLANNRQMKTKDQWYTFLNSIGRGLTEDQSLDEMRNILLFSYYDLPSYLKPCLLYLSIFPEDHKIMRDILIWRWISEGLVYSDKQETSLYELGDSYFNELVNRSMIQPTSIDDEGNVNGCRVHDMVLDLICSLASEENFVTILDGTRSKMPNSEIKVRRLSIQNSKIDVETTRMKHIGSLSVFTSDVVGKVLDISSFQVLRVLDLEGCKNVSDVGYVGNLLHLRYLGLNGTRVKDLPMEIGKLQFLLTLDLWETRIRVLPSSVVQLRRLMCLYVDDDTKMPSGIGKLASLEVLMNLGLSDMDLDFMKELGHLTKLRVLKLDCDDFDESLVKALEESINNIYKLESLDVYVIHGLINCPSEDWVPPPQLRRLVFWSIESWFETLPSWINPSSLPLLSYLQITLVKVRSEDIELLGILPALVFLGISYYSRSKEAHEMEAPDLSSDVLFPCATKCRFFDIGVLPSMFRQGAAPRLKHLCFTFPAKWISRENIDLDMRHLPSLERVEVHLIKKGASRQEVDEAEAALWAAAEDHPNHPVLDIQTAFSLPLIFLCSAMRLSSHSVHHPCLKSLLASINSTTIKFVGRPLHFALMNH</sequence>
<dbReference type="InterPro" id="IPR032675">
    <property type="entry name" value="LRR_dom_sf"/>
</dbReference>
<dbReference type="Pfam" id="PF23598">
    <property type="entry name" value="LRR_14"/>
    <property type="match status" value="1"/>
</dbReference>
<dbReference type="InterPro" id="IPR038005">
    <property type="entry name" value="RX-like_CC"/>
</dbReference>
<dbReference type="Pfam" id="PF18052">
    <property type="entry name" value="Rx_N"/>
    <property type="match status" value="1"/>
</dbReference>
<dbReference type="GO" id="GO:0009626">
    <property type="term" value="P:plant-type hypersensitive response"/>
    <property type="evidence" value="ECO:0007669"/>
    <property type="project" value="UniProtKB-ARBA"/>
</dbReference>
<dbReference type="CDD" id="cd14798">
    <property type="entry name" value="RX-CC_like"/>
    <property type="match status" value="1"/>
</dbReference>
<keyword evidence="2" id="KW-0433">Leucine-rich repeat</keyword>
<accession>A0A9R1QWK5</accession>
<dbReference type="Pfam" id="PF00931">
    <property type="entry name" value="NB-ARC"/>
    <property type="match status" value="1"/>
</dbReference>
<dbReference type="InterPro" id="IPR055414">
    <property type="entry name" value="LRR_R13L4/SHOC2-like"/>
</dbReference>
<feature type="domain" description="Disease resistance N-terminal" evidence="8">
    <location>
        <begin position="7"/>
        <end position="91"/>
    </location>
</feature>
<dbReference type="GO" id="GO:0002758">
    <property type="term" value="P:innate immune response-activating signaling pathway"/>
    <property type="evidence" value="ECO:0007669"/>
    <property type="project" value="UniProtKB-ARBA"/>
</dbReference>
<evidence type="ECO:0000256" key="4">
    <source>
        <dbReference type="ARBA" id="ARBA00022741"/>
    </source>
</evidence>
<dbReference type="Gene3D" id="1.10.8.430">
    <property type="entry name" value="Helical domain of apoptotic protease-activating factors"/>
    <property type="match status" value="1"/>
</dbReference>
<evidence type="ECO:0000256" key="6">
    <source>
        <dbReference type="ARBA" id="ARBA00023054"/>
    </source>
</evidence>
<dbReference type="SUPFAM" id="SSF52058">
    <property type="entry name" value="L domain-like"/>
    <property type="match status" value="1"/>
</dbReference>
<dbReference type="InterPro" id="IPR041118">
    <property type="entry name" value="Rx_N"/>
</dbReference>
<dbReference type="Gene3D" id="3.40.50.300">
    <property type="entry name" value="P-loop containing nucleotide triphosphate hydrolases"/>
    <property type="match status" value="1"/>
</dbReference>
<dbReference type="GO" id="GO:0043531">
    <property type="term" value="F:ADP binding"/>
    <property type="evidence" value="ECO:0007669"/>
    <property type="project" value="InterPro"/>
</dbReference>
<dbReference type="Gene3D" id="1.20.5.4130">
    <property type="match status" value="1"/>
</dbReference>
<name>A0A9R1QWK5_TRITD</name>
<dbReference type="Pfam" id="PF23559">
    <property type="entry name" value="WHD_DRP"/>
    <property type="match status" value="1"/>
</dbReference>
<feature type="domain" description="Disease resistance protein winged helix" evidence="9">
    <location>
        <begin position="436"/>
        <end position="508"/>
    </location>
</feature>
<dbReference type="Gene3D" id="3.80.10.10">
    <property type="entry name" value="Ribonuclease Inhibitor"/>
    <property type="match status" value="1"/>
</dbReference>